<evidence type="ECO:0000313" key="3">
    <source>
        <dbReference type="Proteomes" id="UP000663832"/>
    </source>
</evidence>
<comment type="caution">
    <text evidence="2">The sequence shown here is derived from an EMBL/GenBank/DDBJ whole genome shotgun (WGS) entry which is preliminary data.</text>
</comment>
<feature type="compositionally biased region" description="Low complexity" evidence="1">
    <location>
        <begin position="504"/>
        <end position="523"/>
    </location>
</feature>
<dbReference type="OrthoDB" id="10024928at2759"/>
<dbReference type="AlphaFoldDB" id="A0A814CWW6"/>
<accession>A0A814CWW6</accession>
<evidence type="ECO:0000313" key="2">
    <source>
        <dbReference type="EMBL" id="CAF0946165.1"/>
    </source>
</evidence>
<organism evidence="2 3">
    <name type="scientific">Adineta steineri</name>
    <dbReference type="NCBI Taxonomy" id="433720"/>
    <lineage>
        <taxon>Eukaryota</taxon>
        <taxon>Metazoa</taxon>
        <taxon>Spiralia</taxon>
        <taxon>Gnathifera</taxon>
        <taxon>Rotifera</taxon>
        <taxon>Eurotatoria</taxon>
        <taxon>Bdelloidea</taxon>
        <taxon>Adinetida</taxon>
        <taxon>Adinetidae</taxon>
        <taxon>Adineta</taxon>
    </lineage>
</organism>
<protein>
    <submittedName>
        <fullName evidence="2">Uncharacterized protein</fullName>
    </submittedName>
</protein>
<name>A0A814CWW6_9BILA</name>
<evidence type="ECO:0000256" key="1">
    <source>
        <dbReference type="SAM" id="MobiDB-lite"/>
    </source>
</evidence>
<keyword evidence="3" id="KW-1185">Reference proteome</keyword>
<dbReference type="EMBL" id="CAJNOM010000058">
    <property type="protein sequence ID" value="CAF0946165.1"/>
    <property type="molecule type" value="Genomic_DNA"/>
</dbReference>
<sequence>MQLSAVSPIPKTYSRTMKTTHLLIQVVSSETLTRLINRERFILLQPQCIMRAFQICIYLPPLYDDPWLIFKVRRNETICCLIGFGIGVGCCILYRLISNFLAPSSSSSSTTTSISNNTLSSLSNNKRDAKALHMGQEHSSFCSNGNEITVTYTKRPRSSTTLKPRLSENLNSTLVNKSSYQQYSNDSADREPLLGLPIDKHHEYIPNKTFTTSHLSDELTWSEISSSLGTVGLLQESYHSNSLTGDSGVDCQEISTIKSSRNQQRLHDTTTATTTTTSTIPIIDDDDDDDDESVMNYSTNGTNILQYSGSRRYDSDTALNRGVLLQDTQTATESHVMSYMSTEKGLERALEQTSRFYTDLEHIATDLNILSKRYSQSQTSILPSLSKYYHQHNRPVFNTIDALDWDWNDVHSPPLVQSPKTFHKKQYSSSSLSRLNNKSKVRRKLNHSKNQTEYHESDLEIRTTRSYDCTSSPLKRRPSSVYFDSTDNTSGDENFADETLQIPSSSPSVLTSSRTTEFFSTTK</sequence>
<feature type="compositionally biased region" description="Basic and acidic residues" evidence="1">
    <location>
        <begin position="450"/>
        <end position="465"/>
    </location>
</feature>
<feature type="compositionally biased region" description="Basic residues" evidence="1">
    <location>
        <begin position="437"/>
        <end position="447"/>
    </location>
</feature>
<proteinExistence type="predicted"/>
<reference evidence="2" key="1">
    <citation type="submission" date="2021-02" db="EMBL/GenBank/DDBJ databases">
        <authorList>
            <person name="Nowell W R."/>
        </authorList>
    </citation>
    <scope>NUCLEOTIDE SEQUENCE</scope>
</reference>
<feature type="region of interest" description="Disordered" evidence="1">
    <location>
        <begin position="417"/>
        <end position="523"/>
    </location>
</feature>
<dbReference type="Proteomes" id="UP000663832">
    <property type="component" value="Unassembled WGS sequence"/>
</dbReference>
<feature type="compositionally biased region" description="Polar residues" evidence="1">
    <location>
        <begin position="482"/>
        <end position="492"/>
    </location>
</feature>
<gene>
    <name evidence="2" type="ORF">QVE165_LOCUS11947</name>
</gene>